<evidence type="ECO:0000313" key="4">
    <source>
        <dbReference type="WBParaSite" id="SBAD_0000870101-mRNA-1"/>
    </source>
</evidence>
<name>A0A183IXP4_9BILA</name>
<dbReference type="Proteomes" id="UP000270296">
    <property type="component" value="Unassembled WGS sequence"/>
</dbReference>
<dbReference type="Pfam" id="PF13862">
    <property type="entry name" value="BCCIP"/>
    <property type="match status" value="1"/>
</dbReference>
<comment type="similarity">
    <text evidence="1">Belongs to the BCP1 family.</text>
</comment>
<dbReference type="AlphaFoldDB" id="A0A183IXP4"/>
<reference evidence="2 3" key="2">
    <citation type="submission" date="2018-11" db="EMBL/GenBank/DDBJ databases">
        <authorList>
            <consortium name="Pathogen Informatics"/>
        </authorList>
    </citation>
    <scope>NUCLEOTIDE SEQUENCE [LARGE SCALE GENOMIC DNA]</scope>
</reference>
<sequence>MGLDVDVDQVTKIITTQADIGCMFKPVDGSEAGETESDDDEDEDVFGMITILDMTQNTVVSNQMRSSLLDKCKRSNLTADNKAKFASVFSGDNRVALLINERFIGIPPKIALPAFECLKKELLTKSPSFTHFLSILLISKAEPLETGQKRRHKKEDGDDNSETVFLHPEAKFLQEVSHVTFDYEVDMKLEEEELHSFRRVIVLESCDLETFVESLKNNFENS</sequence>
<dbReference type="EMBL" id="UZAM01011546">
    <property type="protein sequence ID" value="VDP16876.1"/>
    <property type="molecule type" value="Genomic_DNA"/>
</dbReference>
<evidence type="ECO:0000256" key="1">
    <source>
        <dbReference type="ARBA" id="ARBA00006781"/>
    </source>
</evidence>
<dbReference type="PANTHER" id="PTHR13261:SF0">
    <property type="entry name" value="BRCA2 AND CDKN1A-INTERACTING PROTEIN"/>
    <property type="match status" value="1"/>
</dbReference>
<proteinExistence type="inferred from homology"/>
<dbReference type="WBParaSite" id="SBAD_0000870101-mRNA-1">
    <property type="protein sequence ID" value="SBAD_0000870101-mRNA-1"/>
    <property type="gene ID" value="SBAD_0000870101"/>
</dbReference>
<dbReference type="OrthoDB" id="27543at2759"/>
<dbReference type="GO" id="GO:0005634">
    <property type="term" value="C:nucleus"/>
    <property type="evidence" value="ECO:0007669"/>
    <property type="project" value="TreeGrafter"/>
</dbReference>
<reference evidence="4" key="1">
    <citation type="submission" date="2016-06" db="UniProtKB">
        <authorList>
            <consortium name="WormBaseParasite"/>
        </authorList>
    </citation>
    <scope>IDENTIFICATION</scope>
</reference>
<dbReference type="InterPro" id="IPR025602">
    <property type="entry name" value="BCP1_family"/>
</dbReference>
<evidence type="ECO:0000313" key="2">
    <source>
        <dbReference type="EMBL" id="VDP16876.1"/>
    </source>
</evidence>
<organism evidence="4">
    <name type="scientific">Soboliphyme baturini</name>
    <dbReference type="NCBI Taxonomy" id="241478"/>
    <lineage>
        <taxon>Eukaryota</taxon>
        <taxon>Metazoa</taxon>
        <taxon>Ecdysozoa</taxon>
        <taxon>Nematoda</taxon>
        <taxon>Enoplea</taxon>
        <taxon>Dorylaimia</taxon>
        <taxon>Dioctophymatida</taxon>
        <taxon>Dioctophymatoidea</taxon>
        <taxon>Soboliphymatidae</taxon>
        <taxon>Soboliphyme</taxon>
    </lineage>
</organism>
<protein>
    <submittedName>
        <fullName evidence="4">Protein BCCIP homolog</fullName>
    </submittedName>
</protein>
<accession>A0A183IXP4</accession>
<evidence type="ECO:0000313" key="3">
    <source>
        <dbReference type="Proteomes" id="UP000270296"/>
    </source>
</evidence>
<keyword evidence="3" id="KW-1185">Reference proteome</keyword>
<dbReference type="PANTHER" id="PTHR13261">
    <property type="entry name" value="BRCA2 AND CDKN1A INTERACTING PROTEIN"/>
    <property type="match status" value="1"/>
</dbReference>
<gene>
    <name evidence="2" type="ORF">SBAD_LOCUS8392</name>
</gene>